<feature type="transmembrane region" description="Helical" evidence="2">
    <location>
        <begin position="6"/>
        <end position="27"/>
    </location>
</feature>
<comment type="caution">
    <text evidence="3">The sequence shown here is derived from an EMBL/GenBank/DDBJ whole genome shotgun (WGS) entry which is preliminary data.</text>
</comment>
<keyword evidence="2" id="KW-1133">Transmembrane helix</keyword>
<gene>
    <name evidence="3" type="ORF">GTQ34_07920</name>
</gene>
<keyword evidence="2" id="KW-0472">Membrane</keyword>
<feature type="coiled-coil region" evidence="1">
    <location>
        <begin position="43"/>
        <end position="70"/>
    </location>
</feature>
<protein>
    <recommendedName>
        <fullName evidence="5">DUF4332 domain-containing protein</fullName>
    </recommendedName>
</protein>
<dbReference type="Proteomes" id="UP000667650">
    <property type="component" value="Unassembled WGS sequence"/>
</dbReference>
<keyword evidence="2" id="KW-0812">Transmembrane</keyword>
<organism evidence="3 4">
    <name type="scientific">Flagellimonas ochracea</name>
    <dbReference type="NCBI Taxonomy" id="2696472"/>
    <lineage>
        <taxon>Bacteria</taxon>
        <taxon>Pseudomonadati</taxon>
        <taxon>Bacteroidota</taxon>
        <taxon>Flavobacteriia</taxon>
        <taxon>Flavobacteriales</taxon>
        <taxon>Flavobacteriaceae</taxon>
        <taxon>Flagellimonas</taxon>
    </lineage>
</organism>
<dbReference type="RefSeq" id="WP_166523240.1">
    <property type="nucleotide sequence ID" value="NZ_JAAABI010000002.1"/>
</dbReference>
<evidence type="ECO:0008006" key="5">
    <source>
        <dbReference type="Google" id="ProtNLM"/>
    </source>
</evidence>
<keyword evidence="4" id="KW-1185">Reference proteome</keyword>
<dbReference type="AlphaFoldDB" id="A0A964WXA0"/>
<evidence type="ECO:0000256" key="1">
    <source>
        <dbReference type="SAM" id="Coils"/>
    </source>
</evidence>
<evidence type="ECO:0000313" key="3">
    <source>
        <dbReference type="EMBL" id="NAY91840.1"/>
    </source>
</evidence>
<name>A0A964WXA0_9FLAO</name>
<keyword evidence="1" id="KW-0175">Coiled coil</keyword>
<accession>A0A964WXA0</accession>
<sequence>MNTENLNIWCWIIPILIGLISGILGYLMGKMKTPSVPDNKESLKSLEVDSARLKTELDACRKKLSAMEKMQKTSSSLTSSKVATPPSTSAFDAEAAKAALGKKIKQDDLKIVEGIGPKIEGLFHKFGIKTWKALSETTTDKCQEVLNSGGDRYRIHDPASWPMQAKMAHMGQWKELAQWQDDHKAGKF</sequence>
<evidence type="ECO:0000256" key="2">
    <source>
        <dbReference type="SAM" id="Phobius"/>
    </source>
</evidence>
<dbReference type="EMBL" id="JAAABI010000002">
    <property type="protein sequence ID" value="NAY91840.1"/>
    <property type="molecule type" value="Genomic_DNA"/>
</dbReference>
<reference evidence="3" key="1">
    <citation type="submission" date="2020-01" db="EMBL/GenBank/DDBJ databases">
        <title>Muricauda ochracea sp. nov., isolated from a tidal flat of Garorim bay in Korea.</title>
        <authorList>
            <person name="Kim D."/>
            <person name="Yoo Y."/>
            <person name="Kim J.-J."/>
        </authorList>
    </citation>
    <scope>NUCLEOTIDE SEQUENCE</scope>
    <source>
        <strain evidence="3">JGD-17</strain>
    </source>
</reference>
<evidence type="ECO:0000313" key="4">
    <source>
        <dbReference type="Proteomes" id="UP000667650"/>
    </source>
</evidence>
<proteinExistence type="predicted"/>